<dbReference type="InterPro" id="IPR041413">
    <property type="entry name" value="MLTR_LBD"/>
</dbReference>
<organism evidence="3 4">
    <name type="scientific">Glutamicibacter mishrai</name>
    <dbReference type="NCBI Taxonomy" id="1775880"/>
    <lineage>
        <taxon>Bacteria</taxon>
        <taxon>Bacillati</taxon>
        <taxon>Actinomycetota</taxon>
        <taxon>Actinomycetes</taxon>
        <taxon>Micrococcales</taxon>
        <taxon>Micrococcaceae</taxon>
        <taxon>Glutamicibacter</taxon>
    </lineage>
</organism>
<dbReference type="Gene3D" id="3.30.450.180">
    <property type="match status" value="1"/>
</dbReference>
<reference evidence="3 4" key="1">
    <citation type="submission" date="2018-09" db="EMBL/GenBank/DDBJ databases">
        <title>Glutamicibacter mishrai S5-52T (LMG 29155T = KCTC 39846T).</title>
        <authorList>
            <person name="Das S.K."/>
        </authorList>
    </citation>
    <scope>NUCLEOTIDE SEQUENCE [LARGE SCALE GENOMIC DNA]</scope>
    <source>
        <strain evidence="3 4">S5-52</strain>
    </source>
</reference>
<dbReference type="CDD" id="cd00093">
    <property type="entry name" value="HTH_XRE"/>
    <property type="match status" value="1"/>
</dbReference>
<dbReference type="GO" id="GO:0003677">
    <property type="term" value="F:DNA binding"/>
    <property type="evidence" value="ECO:0007669"/>
    <property type="project" value="InterPro"/>
</dbReference>
<evidence type="ECO:0000313" key="4">
    <source>
        <dbReference type="Proteomes" id="UP000502331"/>
    </source>
</evidence>
<name>A0A6H0SHR0_9MICC</name>
<dbReference type="InterPro" id="IPR001387">
    <property type="entry name" value="Cro/C1-type_HTH"/>
</dbReference>
<evidence type="ECO:0000256" key="1">
    <source>
        <dbReference type="SAM" id="MobiDB-lite"/>
    </source>
</evidence>
<evidence type="ECO:0000259" key="2">
    <source>
        <dbReference type="PROSITE" id="PS50943"/>
    </source>
</evidence>
<feature type="domain" description="HTH cro/C1-type" evidence="2">
    <location>
        <begin position="40"/>
        <end position="81"/>
    </location>
</feature>
<dbReference type="Proteomes" id="UP000502331">
    <property type="component" value="Chromosome"/>
</dbReference>
<feature type="region of interest" description="Disordered" evidence="1">
    <location>
        <begin position="188"/>
        <end position="239"/>
    </location>
</feature>
<dbReference type="Pfam" id="PF17765">
    <property type="entry name" value="MLTR_LBD"/>
    <property type="match status" value="1"/>
</dbReference>
<dbReference type="SMART" id="SM00530">
    <property type="entry name" value="HTH_XRE"/>
    <property type="match status" value="1"/>
</dbReference>
<evidence type="ECO:0000313" key="3">
    <source>
        <dbReference type="EMBL" id="QIV86081.1"/>
    </source>
</evidence>
<proteinExistence type="predicted"/>
<accession>A0A6H0SHR0</accession>
<dbReference type="PROSITE" id="PS50943">
    <property type="entry name" value="HTH_CROC1"/>
    <property type="match status" value="1"/>
</dbReference>
<protein>
    <submittedName>
        <fullName evidence="3">XRE family transcriptional regulator</fullName>
    </submittedName>
</protein>
<feature type="compositionally biased region" description="Basic and acidic residues" evidence="1">
    <location>
        <begin position="204"/>
        <end position="213"/>
    </location>
</feature>
<gene>
    <name evidence="3" type="ORF">D3791_02470</name>
</gene>
<dbReference type="PANTHER" id="PTHR35010:SF2">
    <property type="entry name" value="BLL4672 PROTEIN"/>
    <property type="match status" value="1"/>
</dbReference>
<dbReference type="InterPro" id="IPR010982">
    <property type="entry name" value="Lambda_DNA-bd_dom_sf"/>
</dbReference>
<dbReference type="PANTHER" id="PTHR35010">
    <property type="entry name" value="BLL4672 PROTEIN-RELATED"/>
    <property type="match status" value="1"/>
</dbReference>
<dbReference type="Gene3D" id="1.10.260.40">
    <property type="entry name" value="lambda repressor-like DNA-binding domains"/>
    <property type="match status" value="1"/>
</dbReference>
<sequence length="239" mass="26547">MQAKGDIKEFLTTRRARLTPQQVGLPDYGGRRRVPALRREEVALLSGISVEYYNRLERGVATGASPAVIDGLARALQLDDLETEHLRRLIHAADSPAPRRTSRIKRQRIHPALQQLLDAMSTVPAIVQNGRSELVAANALATALHSEVFEQEQKPPSFPRYVFLDARSQRFYRDWDEAADMTVALLRTQAGQDPRPGPSGPDRGAFHAERDLPAHVGRAQGSRAPDRSEKAPPCLRRGN</sequence>
<keyword evidence="4" id="KW-1185">Reference proteome</keyword>
<dbReference type="AlphaFoldDB" id="A0A6H0SHR0"/>
<dbReference type="SUPFAM" id="SSF47413">
    <property type="entry name" value="lambda repressor-like DNA-binding domains"/>
    <property type="match status" value="1"/>
</dbReference>
<dbReference type="EMBL" id="CP032549">
    <property type="protein sequence ID" value="QIV86081.1"/>
    <property type="molecule type" value="Genomic_DNA"/>
</dbReference>
<dbReference type="Pfam" id="PF13560">
    <property type="entry name" value="HTH_31"/>
    <property type="match status" value="1"/>
</dbReference>